<keyword evidence="3" id="KW-1185">Reference proteome</keyword>
<name>A0A8T3BUU7_DENNO</name>
<feature type="region of interest" description="Disordered" evidence="1">
    <location>
        <begin position="103"/>
        <end position="141"/>
    </location>
</feature>
<sequence length="141" mass="15197">MKRASDVDNGENISACIVVLKNQHGYFGWEGQRKRCHGAQIKSGFFVGIIATSGVISDLNSSTEILKAVVSSSGDVSQAVRVSSKGTQSIACSGNEFLDALVSDKPGNSMHDDGGKMGSDPKQWRRKGRERSKGPKWLKLK</sequence>
<protein>
    <submittedName>
        <fullName evidence="2">Uncharacterized protein</fullName>
    </submittedName>
</protein>
<evidence type="ECO:0000313" key="3">
    <source>
        <dbReference type="Proteomes" id="UP000829196"/>
    </source>
</evidence>
<evidence type="ECO:0000256" key="1">
    <source>
        <dbReference type="SAM" id="MobiDB-lite"/>
    </source>
</evidence>
<dbReference type="Proteomes" id="UP000829196">
    <property type="component" value="Unassembled WGS sequence"/>
</dbReference>
<dbReference type="OrthoDB" id="10354857at2759"/>
<evidence type="ECO:0000313" key="2">
    <source>
        <dbReference type="EMBL" id="KAI0522697.1"/>
    </source>
</evidence>
<reference evidence="2" key="1">
    <citation type="journal article" date="2022" name="Front. Genet.">
        <title>Chromosome-Scale Assembly of the Dendrobium nobile Genome Provides Insights Into the Molecular Mechanism of the Biosynthesis of the Medicinal Active Ingredient of Dendrobium.</title>
        <authorList>
            <person name="Xu Q."/>
            <person name="Niu S.-C."/>
            <person name="Li K.-L."/>
            <person name="Zheng P.-J."/>
            <person name="Zhang X.-J."/>
            <person name="Jia Y."/>
            <person name="Liu Y."/>
            <person name="Niu Y.-X."/>
            <person name="Yu L.-H."/>
            <person name="Chen D.-F."/>
            <person name="Zhang G.-Q."/>
        </authorList>
    </citation>
    <scope>NUCLEOTIDE SEQUENCE</scope>
    <source>
        <tissue evidence="2">Leaf</tissue>
    </source>
</reference>
<comment type="caution">
    <text evidence="2">The sequence shown here is derived from an EMBL/GenBank/DDBJ whole genome shotgun (WGS) entry which is preliminary data.</text>
</comment>
<proteinExistence type="predicted"/>
<feature type="compositionally biased region" description="Basic residues" evidence="1">
    <location>
        <begin position="124"/>
        <end position="141"/>
    </location>
</feature>
<organism evidence="2 3">
    <name type="scientific">Dendrobium nobile</name>
    <name type="common">Orchid</name>
    <dbReference type="NCBI Taxonomy" id="94219"/>
    <lineage>
        <taxon>Eukaryota</taxon>
        <taxon>Viridiplantae</taxon>
        <taxon>Streptophyta</taxon>
        <taxon>Embryophyta</taxon>
        <taxon>Tracheophyta</taxon>
        <taxon>Spermatophyta</taxon>
        <taxon>Magnoliopsida</taxon>
        <taxon>Liliopsida</taxon>
        <taxon>Asparagales</taxon>
        <taxon>Orchidaceae</taxon>
        <taxon>Epidendroideae</taxon>
        <taxon>Malaxideae</taxon>
        <taxon>Dendrobiinae</taxon>
        <taxon>Dendrobium</taxon>
    </lineage>
</organism>
<dbReference type="EMBL" id="JAGYWB010000005">
    <property type="protein sequence ID" value="KAI0522697.1"/>
    <property type="molecule type" value="Genomic_DNA"/>
</dbReference>
<gene>
    <name evidence="2" type="ORF">KFK09_005082</name>
</gene>
<accession>A0A8T3BUU7</accession>
<dbReference type="AlphaFoldDB" id="A0A8T3BUU7"/>